<dbReference type="AlphaFoldDB" id="A0A096BE87"/>
<dbReference type="EMBL" id="AZTB01000101">
    <property type="protein sequence ID" value="KGG79470.1"/>
    <property type="molecule type" value="Genomic_DNA"/>
</dbReference>
<accession>A0A096BE87</accession>
<evidence type="ECO:0000313" key="2">
    <source>
        <dbReference type="Proteomes" id="UP000029622"/>
    </source>
</evidence>
<comment type="caution">
    <text evidence="1">The sequence shown here is derived from an EMBL/GenBank/DDBJ whole genome shotgun (WGS) entry which is preliminary data.</text>
</comment>
<sequence length="136" mass="15759">MVKLVCGKEGTGKTKRLIKMANEDAKRTLGDIVFVDSDVKHMLDLNHKIRYVNAMEFEVKGIEMFHGFLCGLIAEDYDIEKIYIDAVYKIVHIDLSLLHKYIQRLENLSSKFKVDIILSLNIEEKDVPKDIKKYVI</sequence>
<reference evidence="1 2" key="1">
    <citation type="submission" date="2013-12" db="EMBL/GenBank/DDBJ databases">
        <title>Draft genome sequence of Caloranaerobacter sp. H53214.</title>
        <authorList>
            <person name="Jiang L.J."/>
            <person name="Shao Z.Z."/>
            <person name="Long M.N."/>
        </authorList>
    </citation>
    <scope>NUCLEOTIDE SEQUENCE [LARGE SCALE GENOMIC DNA]</scope>
    <source>
        <strain evidence="1 2">H53214</strain>
    </source>
</reference>
<organism evidence="1 2">
    <name type="scientific">Caloranaerobacter azorensis H53214</name>
    <dbReference type="NCBI Taxonomy" id="1156417"/>
    <lineage>
        <taxon>Bacteria</taxon>
        <taxon>Bacillati</taxon>
        <taxon>Bacillota</taxon>
        <taxon>Tissierellia</taxon>
        <taxon>Tissierellales</taxon>
        <taxon>Thermohalobacteraceae</taxon>
        <taxon>Caloranaerobacter</taxon>
    </lineage>
</organism>
<dbReference type="Proteomes" id="UP000029622">
    <property type="component" value="Unassembled WGS sequence"/>
</dbReference>
<gene>
    <name evidence="1" type="ORF">Y919_11845</name>
</gene>
<dbReference type="RefSeq" id="WP_035165085.1">
    <property type="nucleotide sequence ID" value="NZ_AZTB01000101.1"/>
</dbReference>
<name>A0A096BE87_9FIRM</name>
<evidence type="ECO:0000313" key="1">
    <source>
        <dbReference type="EMBL" id="KGG79470.1"/>
    </source>
</evidence>
<protein>
    <recommendedName>
        <fullName evidence="3">Twitching motility protein PilT</fullName>
    </recommendedName>
</protein>
<proteinExistence type="predicted"/>
<dbReference type="STRING" id="1156417.Y919_11845"/>
<evidence type="ECO:0008006" key="3">
    <source>
        <dbReference type="Google" id="ProtNLM"/>
    </source>
</evidence>